<evidence type="ECO:0000313" key="6">
    <source>
        <dbReference type="Proteomes" id="UP001054889"/>
    </source>
</evidence>
<accession>A0AAV5FZW4</accession>
<comment type="similarity">
    <text evidence="1">Belongs to the PPR family. P subfamily.</text>
</comment>
<dbReference type="PANTHER" id="PTHR47447">
    <property type="entry name" value="OS03G0856100 PROTEIN"/>
    <property type="match status" value="1"/>
</dbReference>
<evidence type="ECO:0000256" key="4">
    <source>
        <dbReference type="PROSITE-ProRule" id="PRU00708"/>
    </source>
</evidence>
<dbReference type="Pfam" id="PF01535">
    <property type="entry name" value="PPR"/>
    <property type="match status" value="1"/>
</dbReference>
<name>A0AAV5FZW4_ELECO</name>
<sequence>MLTFTNMRQQGLKPDVVSYDTVIDGLCKAGRVDDAMSQFQQMAGRTADAKERYMSLVDSGMQFGRKREAMDLFAAISANGLVPNIATYKIVMANHIKEGLLEESDNLILAMEKSGCAPDSSMLNAIVRSLLLRDFVRAITLLLTCSRPRILIVVVMPWSNGPG</sequence>
<organism evidence="5 6">
    <name type="scientific">Eleusine coracana subsp. coracana</name>
    <dbReference type="NCBI Taxonomy" id="191504"/>
    <lineage>
        <taxon>Eukaryota</taxon>
        <taxon>Viridiplantae</taxon>
        <taxon>Streptophyta</taxon>
        <taxon>Embryophyta</taxon>
        <taxon>Tracheophyta</taxon>
        <taxon>Spermatophyta</taxon>
        <taxon>Magnoliopsida</taxon>
        <taxon>Liliopsida</taxon>
        <taxon>Poales</taxon>
        <taxon>Poaceae</taxon>
        <taxon>PACMAD clade</taxon>
        <taxon>Chloridoideae</taxon>
        <taxon>Cynodonteae</taxon>
        <taxon>Eleusininae</taxon>
        <taxon>Eleusine</taxon>
    </lineage>
</organism>
<dbReference type="Pfam" id="PF12854">
    <property type="entry name" value="PPR_1"/>
    <property type="match status" value="1"/>
</dbReference>
<evidence type="ECO:0000256" key="1">
    <source>
        <dbReference type="ARBA" id="ARBA00007626"/>
    </source>
</evidence>
<dbReference type="InterPro" id="IPR002885">
    <property type="entry name" value="PPR_rpt"/>
</dbReference>
<keyword evidence="3" id="KW-0809">Transit peptide</keyword>
<dbReference type="AlphaFoldDB" id="A0AAV5FZW4"/>
<evidence type="ECO:0008006" key="7">
    <source>
        <dbReference type="Google" id="ProtNLM"/>
    </source>
</evidence>
<comment type="caution">
    <text evidence="5">The sequence shown here is derived from an EMBL/GenBank/DDBJ whole genome shotgun (WGS) entry which is preliminary data.</text>
</comment>
<dbReference type="Gene3D" id="1.25.40.10">
    <property type="entry name" value="Tetratricopeptide repeat domain"/>
    <property type="match status" value="2"/>
</dbReference>
<gene>
    <name evidence="5" type="primary">gb29762</name>
    <name evidence="5" type="ORF">PR202_gb29762</name>
</gene>
<feature type="repeat" description="PPR" evidence="4">
    <location>
        <begin position="15"/>
        <end position="49"/>
    </location>
</feature>
<dbReference type="NCBIfam" id="TIGR00756">
    <property type="entry name" value="PPR"/>
    <property type="match status" value="2"/>
</dbReference>
<reference evidence="5" key="1">
    <citation type="journal article" date="2018" name="DNA Res.">
        <title>Multiple hybrid de novo genome assembly of finger millet, an orphan allotetraploid crop.</title>
        <authorList>
            <person name="Hatakeyama M."/>
            <person name="Aluri S."/>
            <person name="Balachadran M.T."/>
            <person name="Sivarajan S.R."/>
            <person name="Patrignani A."/>
            <person name="Gruter S."/>
            <person name="Poveda L."/>
            <person name="Shimizu-Inatsugi R."/>
            <person name="Baeten J."/>
            <person name="Francoijs K.J."/>
            <person name="Nataraja K.N."/>
            <person name="Reddy Y.A.N."/>
            <person name="Phadnis S."/>
            <person name="Ravikumar R.L."/>
            <person name="Schlapbach R."/>
            <person name="Sreeman S.M."/>
            <person name="Shimizu K.K."/>
        </authorList>
    </citation>
    <scope>NUCLEOTIDE SEQUENCE</scope>
</reference>
<keyword evidence="2" id="KW-0677">Repeat</keyword>
<dbReference type="InterPro" id="IPR011990">
    <property type="entry name" value="TPR-like_helical_dom_sf"/>
</dbReference>
<evidence type="ECO:0000313" key="5">
    <source>
        <dbReference type="EMBL" id="GJN40532.1"/>
    </source>
</evidence>
<dbReference type="Proteomes" id="UP001054889">
    <property type="component" value="Unassembled WGS sequence"/>
</dbReference>
<evidence type="ECO:0000256" key="3">
    <source>
        <dbReference type="ARBA" id="ARBA00022946"/>
    </source>
</evidence>
<dbReference type="EMBL" id="BQKI01000144">
    <property type="protein sequence ID" value="GJN40532.1"/>
    <property type="molecule type" value="Genomic_DNA"/>
</dbReference>
<feature type="repeat" description="PPR" evidence="4">
    <location>
        <begin position="84"/>
        <end position="118"/>
    </location>
</feature>
<proteinExistence type="inferred from homology"/>
<protein>
    <recommendedName>
        <fullName evidence="7">Pentatricopeptide repeat-containing protein</fullName>
    </recommendedName>
</protein>
<reference evidence="5" key="2">
    <citation type="submission" date="2021-12" db="EMBL/GenBank/DDBJ databases">
        <title>Resequencing data analysis of finger millet.</title>
        <authorList>
            <person name="Hatakeyama M."/>
            <person name="Aluri S."/>
            <person name="Balachadran M.T."/>
            <person name="Sivarajan S.R."/>
            <person name="Poveda L."/>
            <person name="Shimizu-Inatsugi R."/>
            <person name="Schlapbach R."/>
            <person name="Sreeman S.M."/>
            <person name="Shimizu K.K."/>
        </authorList>
    </citation>
    <scope>NUCLEOTIDE SEQUENCE</scope>
</reference>
<dbReference type="PANTHER" id="PTHR47447:SF28">
    <property type="entry name" value="PENTACOTRIPEPTIDE-REPEAT REGION OF PRORP DOMAIN-CONTAINING PROTEIN"/>
    <property type="match status" value="1"/>
</dbReference>
<evidence type="ECO:0000256" key="2">
    <source>
        <dbReference type="ARBA" id="ARBA00022737"/>
    </source>
</evidence>
<dbReference type="PROSITE" id="PS51375">
    <property type="entry name" value="PPR"/>
    <property type="match status" value="2"/>
</dbReference>
<keyword evidence="6" id="KW-1185">Reference proteome</keyword>